<dbReference type="InterPro" id="IPR027417">
    <property type="entry name" value="P-loop_NTPase"/>
</dbReference>
<dbReference type="Gene3D" id="3.40.50.300">
    <property type="entry name" value="P-loop containing nucleotide triphosphate hydrolases"/>
    <property type="match status" value="1"/>
</dbReference>
<dbReference type="eggNOG" id="COG0433">
    <property type="taxonomic scope" value="Bacteria"/>
</dbReference>
<dbReference type="AlphaFoldDB" id="R1CBE0"/>
<organism evidence="2 3">
    <name type="scientific">Caldisalinibacter kiritimatiensis</name>
    <dbReference type="NCBI Taxonomy" id="1304284"/>
    <lineage>
        <taxon>Bacteria</taxon>
        <taxon>Bacillati</taxon>
        <taxon>Bacillota</taxon>
        <taxon>Tissierellia</taxon>
        <taxon>Tissierellales</taxon>
        <taxon>Thermohalobacteraceae</taxon>
        <taxon>Caldisalinibacter</taxon>
    </lineage>
</organism>
<proteinExistence type="predicted"/>
<dbReference type="EMBL" id="ARZA01000259">
    <property type="protein sequence ID" value="EOC99634.1"/>
    <property type="molecule type" value="Genomic_DNA"/>
</dbReference>
<comment type="caution">
    <text evidence="2">The sequence shown here is derived from an EMBL/GenBank/DDBJ whole genome shotgun (WGS) entry which is preliminary data.</text>
</comment>
<accession>R1CBE0</accession>
<evidence type="ECO:0000313" key="3">
    <source>
        <dbReference type="Proteomes" id="UP000013378"/>
    </source>
</evidence>
<evidence type="ECO:0000256" key="1">
    <source>
        <dbReference type="SAM" id="MobiDB-lite"/>
    </source>
</evidence>
<feature type="compositionally biased region" description="Basic residues" evidence="1">
    <location>
        <begin position="64"/>
        <end position="77"/>
    </location>
</feature>
<protein>
    <submittedName>
        <fullName evidence="2">Uncharacterized protein</fullName>
    </submittedName>
</protein>
<dbReference type="Proteomes" id="UP000013378">
    <property type="component" value="Unassembled WGS sequence"/>
</dbReference>
<name>R1CBE0_9FIRM</name>
<dbReference type="STRING" id="1304284.L21TH_2344"/>
<sequence>MIGAITQLGDEIGTYIGITGILKKPVKVDLWKPSRVHRPPNVIMIGPQGGGKSFAADPFSIENRKKRSQSSHNRPKRRPLEMGARFIYF</sequence>
<keyword evidence="3" id="KW-1185">Reference proteome</keyword>
<gene>
    <name evidence="2" type="ORF">L21TH_2344</name>
</gene>
<reference evidence="2 3" key="1">
    <citation type="journal article" date="2015" name="Geomicrobiol. J.">
        <title>Caldisalinibacter kiritimatiensis gen. nov., sp. nov., a moderately thermohalophilic thiosulfate-reducing bacterium from a hypersaline microbial mat.</title>
        <authorList>
            <person name="Ben Hania W."/>
            <person name="Joseph M."/>
            <person name="Fiebig A."/>
            <person name="Bunk B."/>
            <person name="Klenk H.-P."/>
            <person name="Fardeau M.-L."/>
            <person name="Spring S."/>
        </authorList>
    </citation>
    <scope>NUCLEOTIDE SEQUENCE [LARGE SCALE GENOMIC DNA]</scope>
    <source>
        <strain evidence="2 3">L21-TH-D2</strain>
    </source>
</reference>
<evidence type="ECO:0000313" key="2">
    <source>
        <dbReference type="EMBL" id="EOC99634.1"/>
    </source>
</evidence>
<feature type="region of interest" description="Disordered" evidence="1">
    <location>
        <begin position="41"/>
        <end position="83"/>
    </location>
</feature>